<gene>
    <name evidence="3" type="ORF">N0F65_006498</name>
</gene>
<organism evidence="3 4">
    <name type="scientific">Lagenidium giganteum</name>
    <dbReference type="NCBI Taxonomy" id="4803"/>
    <lineage>
        <taxon>Eukaryota</taxon>
        <taxon>Sar</taxon>
        <taxon>Stramenopiles</taxon>
        <taxon>Oomycota</taxon>
        <taxon>Peronosporomycetes</taxon>
        <taxon>Pythiales</taxon>
        <taxon>Pythiaceae</taxon>
    </lineage>
</organism>
<feature type="compositionally biased region" description="Basic residues" evidence="1">
    <location>
        <begin position="12"/>
        <end position="21"/>
    </location>
</feature>
<evidence type="ECO:0000256" key="1">
    <source>
        <dbReference type="SAM" id="MobiDB-lite"/>
    </source>
</evidence>
<dbReference type="PROSITE" id="PS50195">
    <property type="entry name" value="PX"/>
    <property type="match status" value="1"/>
</dbReference>
<dbReference type="AlphaFoldDB" id="A0AAV2YP64"/>
<feature type="compositionally biased region" description="Low complexity" evidence="1">
    <location>
        <begin position="217"/>
        <end position="227"/>
    </location>
</feature>
<dbReference type="InterPro" id="IPR036871">
    <property type="entry name" value="PX_dom_sf"/>
</dbReference>
<dbReference type="SUPFAM" id="SSF64268">
    <property type="entry name" value="PX domain"/>
    <property type="match status" value="1"/>
</dbReference>
<dbReference type="GO" id="GO:0035091">
    <property type="term" value="F:phosphatidylinositol binding"/>
    <property type="evidence" value="ECO:0007669"/>
    <property type="project" value="InterPro"/>
</dbReference>
<feature type="region of interest" description="Disordered" evidence="1">
    <location>
        <begin position="217"/>
        <end position="244"/>
    </location>
</feature>
<keyword evidence="4" id="KW-1185">Reference proteome</keyword>
<feature type="region of interest" description="Disordered" evidence="1">
    <location>
        <begin position="1"/>
        <end position="24"/>
    </location>
</feature>
<dbReference type="Gene3D" id="3.30.1520.10">
    <property type="entry name" value="Phox-like domain"/>
    <property type="match status" value="1"/>
</dbReference>
<sequence>MSPTTQEQSARKSNHPLKKRMSSIGQVTRRDITALLRVDVSVDGFQFDSSIMEHPEFLITTSVLFQCRQYGGTLLQSKWQIYRTFQEFQGLDNQLRRSYPGGMSFIKPPRAHHRRTFFRMHRGKKFLATRCQELSAYLTALLQDTTMRLTHLMDPRAPPFLRGFVDFDNGFGTQTQVQRNQVHDCGLCLDSVIDPQPEDQDPELDLVVADPTMQSQRDILKQQQQQRHQWRLGRKPRGGSKSEDLVTNLLDDRSRNMVMCSRYGCICQNSSFRTTDKAMKAMLLAKGYRVVLQPREGITALTCVLFYLQQINDIDERLYEMFAVSPQTATTEEADEEQDQLSTGVDTMREALSNYGLLHVHLLQEKFRMSVVDLKRKMHAFKNRLHYRVGAMELVILCTMLDLSITLVTNDHHGTVQDIFPLSDIKPIRSGGRLLITLGYVLPTEFCVDGSYLLIEKMAASGSRVASVDRRMWLGLEELNHLLVAQIDEHMESDLSYLSEFDYDLADSLNKAILDAVWSDCQHNPSLFHLFEKQARQFGKSRVSAEFFVLYLEVAFGIDGAMYLLDFLLHVLPEEELRKKLLRARWIRFKRHMLKRLQGYCC</sequence>
<feature type="domain" description="PX" evidence="2">
    <location>
        <begin position="1"/>
        <end position="171"/>
    </location>
</feature>
<name>A0AAV2YP64_9STRA</name>
<dbReference type="Proteomes" id="UP001146120">
    <property type="component" value="Unassembled WGS sequence"/>
</dbReference>
<dbReference type="SMART" id="SM00312">
    <property type="entry name" value="PX"/>
    <property type="match status" value="1"/>
</dbReference>
<protein>
    <recommendedName>
        <fullName evidence="2">PX domain-containing protein</fullName>
    </recommendedName>
</protein>
<accession>A0AAV2YP64</accession>
<reference evidence="3" key="1">
    <citation type="submission" date="2022-11" db="EMBL/GenBank/DDBJ databases">
        <authorList>
            <person name="Morgan W.R."/>
            <person name="Tartar A."/>
        </authorList>
    </citation>
    <scope>NUCLEOTIDE SEQUENCE</scope>
    <source>
        <strain evidence="3">ARSEF 373</strain>
    </source>
</reference>
<dbReference type="Pfam" id="PF00787">
    <property type="entry name" value="PX"/>
    <property type="match status" value="1"/>
</dbReference>
<evidence type="ECO:0000313" key="3">
    <source>
        <dbReference type="EMBL" id="DAZ96452.1"/>
    </source>
</evidence>
<comment type="caution">
    <text evidence="3">The sequence shown here is derived from an EMBL/GenBank/DDBJ whole genome shotgun (WGS) entry which is preliminary data.</text>
</comment>
<dbReference type="EMBL" id="DAKRPA010000167">
    <property type="protein sequence ID" value="DAZ96452.1"/>
    <property type="molecule type" value="Genomic_DNA"/>
</dbReference>
<proteinExistence type="predicted"/>
<feature type="compositionally biased region" description="Basic residues" evidence="1">
    <location>
        <begin position="228"/>
        <end position="238"/>
    </location>
</feature>
<evidence type="ECO:0000259" key="2">
    <source>
        <dbReference type="PROSITE" id="PS50195"/>
    </source>
</evidence>
<reference evidence="3" key="2">
    <citation type="journal article" date="2023" name="Microbiol Resour">
        <title>Decontamination and Annotation of the Draft Genome Sequence of the Oomycete Lagenidium giganteum ARSEF 373.</title>
        <authorList>
            <person name="Morgan W.R."/>
            <person name="Tartar A."/>
        </authorList>
    </citation>
    <scope>NUCLEOTIDE SEQUENCE</scope>
    <source>
        <strain evidence="3">ARSEF 373</strain>
    </source>
</reference>
<evidence type="ECO:0000313" key="4">
    <source>
        <dbReference type="Proteomes" id="UP001146120"/>
    </source>
</evidence>
<dbReference type="InterPro" id="IPR001683">
    <property type="entry name" value="PX_dom"/>
</dbReference>